<dbReference type="EMBL" id="JOJR01000064">
    <property type="protein sequence ID" value="RCN47280.1"/>
    <property type="molecule type" value="Genomic_DNA"/>
</dbReference>
<name>A0A368GW79_ANCCA</name>
<feature type="signal peptide" evidence="1">
    <location>
        <begin position="1"/>
        <end position="17"/>
    </location>
</feature>
<accession>A0A368GW79</accession>
<comment type="caution">
    <text evidence="2">The sequence shown here is derived from an EMBL/GenBank/DDBJ whole genome shotgun (WGS) entry which is preliminary data.</text>
</comment>
<protein>
    <submittedName>
        <fullName evidence="2">SCP-like protein</fullName>
    </submittedName>
</protein>
<evidence type="ECO:0000313" key="3">
    <source>
        <dbReference type="Proteomes" id="UP000252519"/>
    </source>
</evidence>
<dbReference type="AlphaFoldDB" id="A0A368GW79"/>
<evidence type="ECO:0000256" key="1">
    <source>
        <dbReference type="SAM" id="SignalP"/>
    </source>
</evidence>
<gene>
    <name evidence="2" type="ORF">ANCCAN_06568</name>
</gene>
<dbReference type="SUPFAM" id="SSF55797">
    <property type="entry name" value="PR-1-like"/>
    <property type="match status" value="1"/>
</dbReference>
<reference evidence="2 3" key="1">
    <citation type="submission" date="2014-10" db="EMBL/GenBank/DDBJ databases">
        <title>Draft genome of the hookworm Ancylostoma caninum.</title>
        <authorList>
            <person name="Mitreva M."/>
        </authorList>
    </citation>
    <scope>NUCLEOTIDE SEQUENCE [LARGE SCALE GENOMIC DNA]</scope>
    <source>
        <strain evidence="2 3">Baltimore</strain>
    </source>
</reference>
<dbReference type="Gene3D" id="3.40.33.10">
    <property type="entry name" value="CAP"/>
    <property type="match status" value="1"/>
</dbReference>
<evidence type="ECO:0000313" key="2">
    <source>
        <dbReference type="EMBL" id="RCN47280.1"/>
    </source>
</evidence>
<keyword evidence="3" id="KW-1185">Reference proteome</keyword>
<organism evidence="2 3">
    <name type="scientific">Ancylostoma caninum</name>
    <name type="common">Dog hookworm</name>
    <dbReference type="NCBI Taxonomy" id="29170"/>
    <lineage>
        <taxon>Eukaryota</taxon>
        <taxon>Metazoa</taxon>
        <taxon>Ecdysozoa</taxon>
        <taxon>Nematoda</taxon>
        <taxon>Chromadorea</taxon>
        <taxon>Rhabditida</taxon>
        <taxon>Rhabditina</taxon>
        <taxon>Rhabditomorpha</taxon>
        <taxon>Strongyloidea</taxon>
        <taxon>Ancylostomatidae</taxon>
        <taxon>Ancylostomatinae</taxon>
        <taxon>Ancylostoma</taxon>
    </lineage>
</organism>
<proteinExistence type="predicted"/>
<keyword evidence="1" id="KW-0732">Signal</keyword>
<sequence length="156" mass="17908">MSSALVILFLCVGAVLAAGPICKDKKVSPEIRQQILDYHLARREGDAVEWDCGLESKARGLLKKGGKIDTSKVSKKRGVNVYEIRKEFETTKDLVDKALRRWWSSSKETNLNMRNRNNKKVGCSYKDTKTDFVIVCFFEKFRQQCFSQGQFPKHIK</sequence>
<dbReference type="InterPro" id="IPR035109">
    <property type="entry name" value="ASPR"/>
</dbReference>
<dbReference type="OrthoDB" id="5840700at2759"/>
<feature type="chain" id="PRO_5017042152" evidence="1">
    <location>
        <begin position="18"/>
        <end position="156"/>
    </location>
</feature>
<dbReference type="InterPro" id="IPR035940">
    <property type="entry name" value="CAP_sf"/>
</dbReference>
<dbReference type="Proteomes" id="UP000252519">
    <property type="component" value="Unassembled WGS sequence"/>
</dbReference>
<dbReference type="Pfam" id="PF17641">
    <property type="entry name" value="ASPRs"/>
    <property type="match status" value="1"/>
</dbReference>